<proteinExistence type="predicted"/>
<dbReference type="EMBL" id="CM044702">
    <property type="protein sequence ID" value="KAI5677786.1"/>
    <property type="molecule type" value="Genomic_DNA"/>
</dbReference>
<comment type="caution">
    <text evidence="1">The sequence shown here is derived from an EMBL/GenBank/DDBJ whole genome shotgun (WGS) entry which is preliminary data.</text>
</comment>
<evidence type="ECO:0000313" key="2">
    <source>
        <dbReference type="Proteomes" id="UP001060085"/>
    </source>
</evidence>
<gene>
    <name evidence="1" type="ORF">M9H77_08736</name>
</gene>
<dbReference type="Proteomes" id="UP001060085">
    <property type="component" value="Linkage Group LG02"/>
</dbReference>
<evidence type="ECO:0000313" key="1">
    <source>
        <dbReference type="EMBL" id="KAI5677786.1"/>
    </source>
</evidence>
<organism evidence="1 2">
    <name type="scientific">Catharanthus roseus</name>
    <name type="common">Madagascar periwinkle</name>
    <name type="synonym">Vinca rosea</name>
    <dbReference type="NCBI Taxonomy" id="4058"/>
    <lineage>
        <taxon>Eukaryota</taxon>
        <taxon>Viridiplantae</taxon>
        <taxon>Streptophyta</taxon>
        <taxon>Embryophyta</taxon>
        <taxon>Tracheophyta</taxon>
        <taxon>Spermatophyta</taxon>
        <taxon>Magnoliopsida</taxon>
        <taxon>eudicotyledons</taxon>
        <taxon>Gunneridae</taxon>
        <taxon>Pentapetalae</taxon>
        <taxon>asterids</taxon>
        <taxon>lamiids</taxon>
        <taxon>Gentianales</taxon>
        <taxon>Apocynaceae</taxon>
        <taxon>Rauvolfioideae</taxon>
        <taxon>Vinceae</taxon>
        <taxon>Catharanthinae</taxon>
        <taxon>Catharanthus</taxon>
    </lineage>
</organism>
<accession>A0ACC0BZ12</accession>
<protein>
    <submittedName>
        <fullName evidence="1">Uncharacterized protein</fullName>
    </submittedName>
</protein>
<sequence>MTKKKKYRAKSAIEDNWKLYVKDGRHNHKVYPHTHSQATRLTDDQLKLTEEFSRCQVAPQNIMAIMLEKNPDCAVSYNIPLLETVGMTPTGKIFTVATVFMLNEKVESYEWVLQKLKNLYFESRAYRDCN</sequence>
<name>A0ACC0BZ12_CATRO</name>
<keyword evidence="2" id="KW-1185">Reference proteome</keyword>
<reference evidence="2" key="1">
    <citation type="journal article" date="2023" name="Nat. Plants">
        <title>Single-cell RNA sequencing provides a high-resolution roadmap for understanding the multicellular compartmentation of specialized metabolism.</title>
        <authorList>
            <person name="Sun S."/>
            <person name="Shen X."/>
            <person name="Li Y."/>
            <person name="Li Y."/>
            <person name="Wang S."/>
            <person name="Li R."/>
            <person name="Zhang H."/>
            <person name="Shen G."/>
            <person name="Guo B."/>
            <person name="Wei J."/>
            <person name="Xu J."/>
            <person name="St-Pierre B."/>
            <person name="Chen S."/>
            <person name="Sun C."/>
        </authorList>
    </citation>
    <scope>NUCLEOTIDE SEQUENCE [LARGE SCALE GENOMIC DNA]</scope>
</reference>